<comment type="caution">
    <text evidence="1">The sequence shown here is derived from an EMBL/GenBank/DDBJ whole genome shotgun (WGS) entry which is preliminary data.</text>
</comment>
<gene>
    <name evidence="1" type="ORF">Lisr_1187</name>
</gene>
<evidence type="ECO:0000313" key="2">
    <source>
        <dbReference type="Proteomes" id="UP000054761"/>
    </source>
</evidence>
<dbReference type="EMBL" id="LNYH01000057">
    <property type="protein sequence ID" value="KTD26203.1"/>
    <property type="molecule type" value="Genomic_DNA"/>
</dbReference>
<dbReference type="STRING" id="454.Lisr_1187"/>
<name>A0A0W0W1D5_9GAMM</name>
<accession>A0A0W0W1D5</accession>
<dbReference type="Proteomes" id="UP000054761">
    <property type="component" value="Unassembled WGS sequence"/>
</dbReference>
<dbReference type="AlphaFoldDB" id="A0A0W0W1D5"/>
<evidence type="ECO:0000313" key="1">
    <source>
        <dbReference type="EMBL" id="KTD26203.1"/>
    </source>
</evidence>
<proteinExistence type="predicted"/>
<sequence>MTLLKVDEYLLFCQKITEYLWLSIKNKYLRGYDSLINAESVRYGSTPNLLKLLLSASLTYSVMFSFMI</sequence>
<protein>
    <submittedName>
        <fullName evidence="1">Uncharacterized protein</fullName>
    </submittedName>
</protein>
<organism evidence="1 2">
    <name type="scientific">Legionella israelensis</name>
    <dbReference type="NCBI Taxonomy" id="454"/>
    <lineage>
        <taxon>Bacteria</taxon>
        <taxon>Pseudomonadati</taxon>
        <taxon>Pseudomonadota</taxon>
        <taxon>Gammaproteobacteria</taxon>
        <taxon>Legionellales</taxon>
        <taxon>Legionellaceae</taxon>
        <taxon>Legionella</taxon>
    </lineage>
</organism>
<keyword evidence="2" id="KW-1185">Reference proteome</keyword>
<dbReference type="PATRIC" id="fig|454.4.peg.1277"/>
<reference evidence="1 2" key="1">
    <citation type="submission" date="2015-11" db="EMBL/GenBank/DDBJ databases">
        <title>Genomic analysis of 38 Legionella species identifies large and diverse effector repertoires.</title>
        <authorList>
            <person name="Burstein D."/>
            <person name="Amaro F."/>
            <person name="Zusman T."/>
            <person name="Lifshitz Z."/>
            <person name="Cohen O."/>
            <person name="Gilbert J.A."/>
            <person name="Pupko T."/>
            <person name="Shuman H.A."/>
            <person name="Segal G."/>
        </authorList>
    </citation>
    <scope>NUCLEOTIDE SEQUENCE [LARGE SCALE GENOMIC DNA]</scope>
    <source>
        <strain evidence="1 2">Bercovier 4</strain>
    </source>
</reference>